<feature type="compositionally biased region" description="Acidic residues" evidence="1">
    <location>
        <begin position="141"/>
        <end position="159"/>
    </location>
</feature>
<feature type="compositionally biased region" description="Polar residues" evidence="1">
    <location>
        <begin position="80"/>
        <end position="94"/>
    </location>
</feature>
<accession>A0A5K0U747</accession>
<keyword evidence="2" id="KW-0347">Helicase</keyword>
<dbReference type="GO" id="GO:0004386">
    <property type="term" value="F:helicase activity"/>
    <property type="evidence" value="ECO:0007669"/>
    <property type="project" value="UniProtKB-KW"/>
</dbReference>
<evidence type="ECO:0000313" key="3">
    <source>
        <dbReference type="Proteomes" id="UP000594342"/>
    </source>
</evidence>
<gene>
    <name evidence="2" type="ORF">YASMINEVIRUS_93</name>
</gene>
<protein>
    <submittedName>
        <fullName evidence="2">Putative helicase</fullName>
    </submittedName>
</protein>
<comment type="caution">
    <text evidence="2">The sequence shown here is derived from an EMBL/GenBank/DDBJ whole genome shotgun (WGS) entry which is preliminary data.</text>
</comment>
<feature type="region of interest" description="Disordered" evidence="1">
    <location>
        <begin position="75"/>
        <end position="214"/>
    </location>
</feature>
<name>A0A5K0U747_9VIRU</name>
<dbReference type="Proteomes" id="UP000594342">
    <property type="component" value="Unassembled WGS sequence"/>
</dbReference>
<proteinExistence type="predicted"/>
<keyword evidence="3" id="KW-1185">Reference proteome</keyword>
<dbReference type="EMBL" id="UPSH01000001">
    <property type="protein sequence ID" value="VBB17630.1"/>
    <property type="molecule type" value="Genomic_DNA"/>
</dbReference>
<evidence type="ECO:0000256" key="1">
    <source>
        <dbReference type="SAM" id="MobiDB-lite"/>
    </source>
</evidence>
<sequence length="668" mass="77128">MTDDRSSKFTKGLRQFVSKNKHTFDTASIESETSEINNIFDTSIESRYSNHSTPSTISTPDSICMNRTYKKSIVYDKKAPTNNSNKNLSSSRTSDTAKDKTYNKVVKSKTTVDSSSKKSTKQLAKTVTTSKTKSIKRTKDDESDSEVGTDSDDIIEVEQESVISISPFKKSECEPCSEEDEPSVKVTKSRKTTKSTSTLNPSSKKNTRDTSSRQVSNIGSIDIIFGAKSGGSKDSEDTPYNSDNEDMDVKQKKEFYIAHMDNIVDQIKQIRWGETITVSADPNFVMTEESAYRMCAITKVVRYKSYVFYGNGSKNILRYFMNKTKNDQEYGFQKIVQILNEKGHRRFVPIRSWEQLWETYSDEPIKYRYLFELIRSDQPCKPYLDIEWVEEDKDPRKTNYSEFITKLKADLILIFKERYNIDISDTSIMISTSHSSKKVSFHVVIDKMIGRKTLAFRTNRKGCPESAWDLLIALIEHDPAYEDVLDGNVYTTDREFRVIYSNKTTEYRPLVPYGKRVKEEDNEMLVPLDAKSCFKHIVTYSANNEYYHIVTPEVPKKYLALNRNYDPNTFVPQTYTDKKINHLLELARKIHPTAEYTGMSGNGGWRFSYRDKLEACYSGNYHDSNGFYMFEDTEKGQIYMKCMSDQCRGRKILERQNAQPRVITKKLF</sequence>
<organism evidence="2 3">
    <name type="scientific">Yasminevirus sp. GU-2018</name>
    <dbReference type="NCBI Taxonomy" id="2420051"/>
    <lineage>
        <taxon>Viruses</taxon>
        <taxon>Varidnaviria</taxon>
        <taxon>Bamfordvirae</taxon>
        <taxon>Nucleocytoviricota</taxon>
        <taxon>Megaviricetes</taxon>
        <taxon>Imitervirales</taxon>
        <taxon>Mimiviridae</taxon>
        <taxon>Klosneuvirinae</taxon>
        <taxon>Yasminevirus</taxon>
        <taxon>Yasminevirus saudimassiliense</taxon>
    </lineage>
</organism>
<evidence type="ECO:0000313" key="2">
    <source>
        <dbReference type="EMBL" id="VBB17630.1"/>
    </source>
</evidence>
<keyword evidence="2" id="KW-0378">Hydrolase</keyword>
<keyword evidence="2" id="KW-0547">Nucleotide-binding</keyword>
<keyword evidence="2" id="KW-0067">ATP-binding</keyword>
<reference evidence="2 3" key="1">
    <citation type="submission" date="2018-10" db="EMBL/GenBank/DDBJ databases">
        <authorList>
            <consortium name="IHU Genomes"/>
        </authorList>
    </citation>
    <scope>NUCLEOTIDE SEQUENCE [LARGE SCALE GENOMIC DNA]</scope>
    <source>
        <strain evidence="2 3">A1</strain>
    </source>
</reference>
<feature type="compositionally biased region" description="Low complexity" evidence="1">
    <location>
        <begin position="104"/>
        <end position="114"/>
    </location>
</feature>